<dbReference type="AlphaFoldDB" id="A0A7W3R6V9"/>
<name>A0A7W3R6V9_9ACTN</name>
<sequence>MVRQRIETPGEDGHPLCPRCGCRVAPLRYGRPGLDLVRRAEAGELVLGGCVIGDARWSCTWCNARYVTPPEPGATWTGGTRSVLNAVVAPPGGAPTDELLVITSDDPWSLELRLRDGHVWSAEAPDLFTALQDIRRRTDPLGLRLCMNAARRDTYRCSPDDPLTGHLVAFLTPGHPPTRTAWLFAQAPVGQIATVQEQEAHYTEWLTTFP</sequence>
<gene>
    <name evidence="1" type="ORF">HNR21_001505</name>
</gene>
<organism evidence="1 2">
    <name type="scientific">Thermomonospora cellulosilytica</name>
    <dbReference type="NCBI Taxonomy" id="1411118"/>
    <lineage>
        <taxon>Bacteria</taxon>
        <taxon>Bacillati</taxon>
        <taxon>Actinomycetota</taxon>
        <taxon>Actinomycetes</taxon>
        <taxon>Streptosporangiales</taxon>
        <taxon>Thermomonosporaceae</taxon>
        <taxon>Thermomonospora</taxon>
    </lineage>
</organism>
<dbReference type="EMBL" id="JACJII010000001">
    <property type="protein sequence ID" value="MBA9002623.1"/>
    <property type="molecule type" value="Genomic_DNA"/>
</dbReference>
<accession>A0A7W3R6V9</accession>
<evidence type="ECO:0000313" key="1">
    <source>
        <dbReference type="EMBL" id="MBA9002623.1"/>
    </source>
</evidence>
<protein>
    <submittedName>
        <fullName evidence="1">Uncharacterized protein</fullName>
    </submittedName>
</protein>
<evidence type="ECO:0000313" key="2">
    <source>
        <dbReference type="Proteomes" id="UP000539313"/>
    </source>
</evidence>
<comment type="caution">
    <text evidence="1">The sequence shown here is derived from an EMBL/GenBank/DDBJ whole genome shotgun (WGS) entry which is preliminary data.</text>
</comment>
<dbReference type="RefSeq" id="WP_182704590.1">
    <property type="nucleotide sequence ID" value="NZ_JACJII010000001.1"/>
</dbReference>
<dbReference type="Proteomes" id="UP000539313">
    <property type="component" value="Unassembled WGS sequence"/>
</dbReference>
<reference evidence="1 2" key="1">
    <citation type="submission" date="2020-08" db="EMBL/GenBank/DDBJ databases">
        <title>Sequencing the genomes of 1000 actinobacteria strains.</title>
        <authorList>
            <person name="Klenk H.-P."/>
        </authorList>
    </citation>
    <scope>NUCLEOTIDE SEQUENCE [LARGE SCALE GENOMIC DNA]</scope>
    <source>
        <strain evidence="1 2">DSM 45823</strain>
    </source>
</reference>
<proteinExistence type="predicted"/>
<keyword evidence="2" id="KW-1185">Reference proteome</keyword>